<protein>
    <submittedName>
        <fullName evidence="2">Integrase-like protein</fullName>
    </submittedName>
</protein>
<dbReference type="Proteomes" id="UP000248917">
    <property type="component" value="Unassembled WGS sequence"/>
</dbReference>
<dbReference type="InterPro" id="IPR036397">
    <property type="entry name" value="RNaseH_sf"/>
</dbReference>
<dbReference type="InterPro" id="IPR012337">
    <property type="entry name" value="RNaseH-like_sf"/>
</dbReference>
<gene>
    <name evidence="2" type="ORF">CLV31_1442</name>
</gene>
<dbReference type="SUPFAM" id="SSF53098">
    <property type="entry name" value="Ribonuclease H-like"/>
    <property type="match status" value="1"/>
</dbReference>
<feature type="domain" description="Integrase catalytic" evidence="1">
    <location>
        <begin position="105"/>
        <end position="267"/>
    </location>
</feature>
<dbReference type="InterPro" id="IPR048020">
    <property type="entry name" value="Transpos_IS3"/>
</dbReference>
<dbReference type="PROSITE" id="PS50994">
    <property type="entry name" value="INTEGRASE"/>
    <property type="match status" value="1"/>
</dbReference>
<dbReference type="InterPro" id="IPR001584">
    <property type="entry name" value="Integrase_cat-core"/>
</dbReference>
<sequence length="315" mass="36812">MSYSLNELYRTVGVSKQAVKQAKQRQDRFDQELAELVVLADQLKEEHPGCGVEKMYYTLNPKWMGRDQFCKIFLSLGYGVKRIRNYQRTTYSGGCFYPNLIEGMVVTRPFQVIQSDITYFYLDGRHYYLVFIIDVYTRLVVGYSVNDHMRTEGNLEAMNMAFKVLDFLPWGLIHHSDRGAQYSSREYTQLLKDNNIHVSMGLVAWENAYAERINGIIKNEYLKRWKIKDYKDLKKKVEKAVISYNTKRLHRAFGMKCTPMGFYQKLVDLPAQERPTVKVYTEGKKNFLGASSPFEVCPREEPLAHVCPMEFINEC</sequence>
<name>A0A326RJL5_9BACT</name>
<organism evidence="2 3">
    <name type="scientific">Algoriphagus aquaeductus</name>
    <dbReference type="NCBI Taxonomy" id="475299"/>
    <lineage>
        <taxon>Bacteria</taxon>
        <taxon>Pseudomonadati</taxon>
        <taxon>Bacteroidota</taxon>
        <taxon>Cytophagia</taxon>
        <taxon>Cytophagales</taxon>
        <taxon>Cyclobacteriaceae</taxon>
        <taxon>Algoriphagus</taxon>
    </lineage>
</organism>
<accession>A0A326RJL5</accession>
<dbReference type="NCBIfam" id="NF033516">
    <property type="entry name" value="transpos_IS3"/>
    <property type="match status" value="1"/>
</dbReference>
<dbReference type="Pfam" id="PF00665">
    <property type="entry name" value="rve"/>
    <property type="match status" value="1"/>
</dbReference>
<keyword evidence="3" id="KW-1185">Reference proteome</keyword>
<dbReference type="AlphaFoldDB" id="A0A326RJL5"/>
<dbReference type="PANTHER" id="PTHR46889:SF5">
    <property type="entry name" value="INTEGRASE PROTEIN"/>
    <property type="match status" value="1"/>
</dbReference>
<evidence type="ECO:0000313" key="2">
    <source>
        <dbReference type="EMBL" id="PZV75224.1"/>
    </source>
</evidence>
<dbReference type="OrthoDB" id="936265at2"/>
<evidence type="ECO:0000259" key="1">
    <source>
        <dbReference type="PROSITE" id="PS50994"/>
    </source>
</evidence>
<dbReference type="RefSeq" id="WP_111395183.1">
    <property type="nucleotide sequence ID" value="NZ_QKTX01000044.1"/>
</dbReference>
<reference evidence="2 3" key="1">
    <citation type="submission" date="2018-06" db="EMBL/GenBank/DDBJ databases">
        <title>Genomic Encyclopedia of Archaeal and Bacterial Type Strains, Phase II (KMG-II): from individual species to whole genera.</title>
        <authorList>
            <person name="Goeker M."/>
        </authorList>
    </citation>
    <scope>NUCLEOTIDE SEQUENCE [LARGE SCALE GENOMIC DNA]</scope>
    <source>
        <strain evidence="2 3">T4</strain>
    </source>
</reference>
<dbReference type="GO" id="GO:0003676">
    <property type="term" value="F:nucleic acid binding"/>
    <property type="evidence" value="ECO:0007669"/>
    <property type="project" value="InterPro"/>
</dbReference>
<dbReference type="InterPro" id="IPR050900">
    <property type="entry name" value="Transposase_IS3/IS150/IS904"/>
</dbReference>
<proteinExistence type="predicted"/>
<evidence type="ECO:0000313" key="3">
    <source>
        <dbReference type="Proteomes" id="UP000248917"/>
    </source>
</evidence>
<dbReference type="GO" id="GO:0015074">
    <property type="term" value="P:DNA integration"/>
    <property type="evidence" value="ECO:0007669"/>
    <property type="project" value="InterPro"/>
</dbReference>
<dbReference type="PANTHER" id="PTHR46889">
    <property type="entry name" value="TRANSPOSASE INSF FOR INSERTION SEQUENCE IS3B-RELATED"/>
    <property type="match status" value="1"/>
</dbReference>
<dbReference type="EMBL" id="QKTX01000044">
    <property type="protein sequence ID" value="PZV75224.1"/>
    <property type="molecule type" value="Genomic_DNA"/>
</dbReference>
<dbReference type="Gene3D" id="3.30.420.10">
    <property type="entry name" value="Ribonuclease H-like superfamily/Ribonuclease H"/>
    <property type="match status" value="1"/>
</dbReference>
<comment type="caution">
    <text evidence="2">The sequence shown here is derived from an EMBL/GenBank/DDBJ whole genome shotgun (WGS) entry which is preliminary data.</text>
</comment>